<keyword evidence="1" id="KW-0472">Membrane</keyword>
<feature type="transmembrane region" description="Helical" evidence="1">
    <location>
        <begin position="159"/>
        <end position="179"/>
    </location>
</feature>
<organism evidence="2 3">
    <name type="scientific">Intrasporangium calvum</name>
    <dbReference type="NCBI Taxonomy" id="53358"/>
    <lineage>
        <taxon>Bacteria</taxon>
        <taxon>Bacillati</taxon>
        <taxon>Actinomycetota</taxon>
        <taxon>Actinomycetes</taxon>
        <taxon>Micrococcales</taxon>
        <taxon>Intrasporangiaceae</taxon>
        <taxon>Intrasporangium</taxon>
    </lineage>
</organism>
<proteinExistence type="predicted"/>
<evidence type="ECO:0000256" key="1">
    <source>
        <dbReference type="SAM" id="Phobius"/>
    </source>
</evidence>
<gene>
    <name evidence="2" type="ORF">OO014_05085</name>
</gene>
<evidence type="ECO:0000313" key="2">
    <source>
        <dbReference type="EMBL" id="MDC5696622.1"/>
    </source>
</evidence>
<comment type="caution">
    <text evidence="2">The sequence shown here is derived from an EMBL/GenBank/DDBJ whole genome shotgun (WGS) entry which is preliminary data.</text>
</comment>
<dbReference type="Pfam" id="PF20108">
    <property type="entry name" value="DUF6498"/>
    <property type="match status" value="1"/>
</dbReference>
<reference evidence="2 3" key="1">
    <citation type="submission" date="2022-11" db="EMBL/GenBank/DDBJ databases">
        <title>Anaerobic phenanthrene biodegradation by a DNRA strain PheN6.</title>
        <authorList>
            <person name="Zhang Z."/>
        </authorList>
    </citation>
    <scope>NUCLEOTIDE SEQUENCE [LARGE SCALE GENOMIC DNA]</scope>
    <source>
        <strain evidence="2 3">PheN6</strain>
    </source>
</reference>
<evidence type="ECO:0000313" key="3">
    <source>
        <dbReference type="Proteomes" id="UP001150259"/>
    </source>
</evidence>
<name>A0ABT5GEF2_9MICO</name>
<keyword evidence="1" id="KW-0812">Transmembrane</keyword>
<feature type="transmembrane region" description="Helical" evidence="1">
    <location>
        <begin position="191"/>
        <end position="214"/>
    </location>
</feature>
<feature type="transmembrane region" description="Helical" evidence="1">
    <location>
        <begin position="125"/>
        <end position="147"/>
    </location>
</feature>
<protein>
    <submittedName>
        <fullName evidence="2">DUF6498-containing protein</fullName>
    </submittedName>
</protein>
<dbReference type="EMBL" id="JAPFQL010000014">
    <property type="protein sequence ID" value="MDC5696622.1"/>
    <property type="molecule type" value="Genomic_DNA"/>
</dbReference>
<feature type="transmembrane region" description="Helical" evidence="1">
    <location>
        <begin position="24"/>
        <end position="43"/>
    </location>
</feature>
<sequence length="271" mass="29345">MVLLVAVGHRLTGEGSPRRESVAVAAWLAVALLLRILGVELMVRLGRRLPASASRLLSAVVLVLANLLPLWAVYEGRFGVGDALLIYWFENVVVWFTTMVRLLTVRDPAHASRARSWVTGDRGRARLFALRFGAFTAIHGVLSGVLIAQVGLQGRALDWVAAAALILFSHALSLGLHWFGRQERTRATADWAMVAPYPRMLALHITVIGGFLLMGGPTEAAAVGLSAVTLLMSGKLLIDLGFHVLEHRGPSGEPAWRWAPSSSVRRAGRIS</sequence>
<keyword evidence="3" id="KW-1185">Reference proteome</keyword>
<dbReference type="Proteomes" id="UP001150259">
    <property type="component" value="Unassembled WGS sequence"/>
</dbReference>
<feature type="transmembrane region" description="Helical" evidence="1">
    <location>
        <begin position="86"/>
        <end position="104"/>
    </location>
</feature>
<keyword evidence="1" id="KW-1133">Transmembrane helix</keyword>
<dbReference type="RefSeq" id="WP_272461198.1">
    <property type="nucleotide sequence ID" value="NZ_JAPFQL010000014.1"/>
</dbReference>
<accession>A0ABT5GEF2</accession>
<feature type="transmembrane region" description="Helical" evidence="1">
    <location>
        <begin position="55"/>
        <end position="74"/>
    </location>
</feature>
<dbReference type="InterPro" id="IPR045466">
    <property type="entry name" value="DUF6498"/>
</dbReference>